<organism evidence="1 2">
    <name type="scientific">Methanomethylovorans hollandica (strain DSM 15978 / NBRC 107637 / DMS1)</name>
    <dbReference type="NCBI Taxonomy" id="867904"/>
    <lineage>
        <taxon>Archaea</taxon>
        <taxon>Methanobacteriati</taxon>
        <taxon>Methanobacteriota</taxon>
        <taxon>Stenosarchaea group</taxon>
        <taxon>Methanomicrobia</taxon>
        <taxon>Methanosarcinales</taxon>
        <taxon>Methanosarcinaceae</taxon>
        <taxon>Methanomethylovorans</taxon>
    </lineage>
</organism>
<dbReference type="KEGG" id="mhz:Metho_1201"/>
<dbReference type="EMBL" id="CP003362">
    <property type="protein sequence ID" value="AGB49431.1"/>
    <property type="molecule type" value="Genomic_DNA"/>
</dbReference>
<evidence type="ECO:0000313" key="1">
    <source>
        <dbReference type="EMBL" id="AGB49431.1"/>
    </source>
</evidence>
<dbReference type="AlphaFoldDB" id="L0KWC2"/>
<dbReference type="RefSeq" id="WP_015324597.1">
    <property type="nucleotide sequence ID" value="NC_019977.1"/>
</dbReference>
<dbReference type="Proteomes" id="UP000010866">
    <property type="component" value="Chromosome"/>
</dbReference>
<dbReference type="HOGENOM" id="CLU_2893250_0_0_2"/>
<protein>
    <submittedName>
        <fullName evidence="1">Uncharacterized protein</fullName>
    </submittedName>
</protein>
<gene>
    <name evidence="1" type="ordered locus">Metho_1201</name>
</gene>
<reference evidence="2" key="1">
    <citation type="submission" date="2012-02" db="EMBL/GenBank/DDBJ databases">
        <title>Complete sequence of chromosome of Methanomethylovorans hollandica DSM 15978.</title>
        <authorList>
            <person name="Lucas S."/>
            <person name="Copeland A."/>
            <person name="Lapidus A."/>
            <person name="Glavina del Rio T."/>
            <person name="Dalin E."/>
            <person name="Tice H."/>
            <person name="Bruce D."/>
            <person name="Goodwin L."/>
            <person name="Pitluck S."/>
            <person name="Peters L."/>
            <person name="Mikhailova N."/>
            <person name="Held B."/>
            <person name="Kyrpides N."/>
            <person name="Mavromatis K."/>
            <person name="Ivanova N."/>
            <person name="Brettin T."/>
            <person name="Detter J.C."/>
            <person name="Han C."/>
            <person name="Larimer F."/>
            <person name="Land M."/>
            <person name="Hauser L."/>
            <person name="Markowitz V."/>
            <person name="Cheng J.-F."/>
            <person name="Hugenholtz P."/>
            <person name="Woyke T."/>
            <person name="Wu D."/>
            <person name="Spring S."/>
            <person name="Schroeder M."/>
            <person name="Brambilla E."/>
            <person name="Klenk H.-P."/>
            <person name="Eisen J.A."/>
        </authorList>
    </citation>
    <scope>NUCLEOTIDE SEQUENCE [LARGE SCALE GENOMIC DNA]</scope>
    <source>
        <strain evidence="2">DSM 15978 / NBRC 107637 / DMS1</strain>
    </source>
</reference>
<proteinExistence type="predicted"/>
<dbReference type="GeneID" id="14407010"/>
<name>L0KWC2_METHD</name>
<dbReference type="STRING" id="867904.Metho_1201"/>
<accession>L0KWC2</accession>
<evidence type="ECO:0000313" key="2">
    <source>
        <dbReference type="Proteomes" id="UP000010866"/>
    </source>
</evidence>
<sequence length="62" mass="7506">MSPEEYMDKRELLLKQQRRCKNDEDRARLQAKIEKLDSTFENGFFRRDIGRPEQKLTQYGVV</sequence>
<keyword evidence="2" id="KW-1185">Reference proteome</keyword>